<dbReference type="Pfam" id="PF03134">
    <property type="entry name" value="TB2_DP1_HVA22"/>
    <property type="match status" value="1"/>
</dbReference>
<evidence type="ECO:0000313" key="8">
    <source>
        <dbReference type="EMBL" id="URE17671.1"/>
    </source>
</evidence>
<dbReference type="PANTHER" id="PTHR12300:SF161">
    <property type="entry name" value="RECEPTOR EXPRESSION-ENHANCING PROTEIN"/>
    <property type="match status" value="1"/>
</dbReference>
<protein>
    <recommendedName>
        <fullName evidence="6">HVA22-like protein</fullName>
    </recommendedName>
</protein>
<name>A0A9E7GLQ0_9LILI</name>
<evidence type="ECO:0000256" key="2">
    <source>
        <dbReference type="ARBA" id="ARBA00008573"/>
    </source>
</evidence>
<dbReference type="EMBL" id="CP097509">
    <property type="protein sequence ID" value="URE17671.1"/>
    <property type="molecule type" value="Genomic_DNA"/>
</dbReference>
<keyword evidence="5" id="KW-0472">Membrane</keyword>
<comment type="similarity">
    <text evidence="2 6">Belongs to the DP1 family.</text>
</comment>
<sequence length="155" mass="17921">MGSGAFLKVVFKNFDVLAGPVVTLVYPLIPFWSYAKLMLSCWLVLPYFNGAAYVYQHFVRPLILNNQTVNVWYVPGKKDTFDKPDDLLSAAERYIEENGPEAFEKLISKSERTPKSRSKHRTILEEAQTVGVSHAERESKSWSENYPIFDEDYRY</sequence>
<keyword evidence="3" id="KW-0812">Transmembrane</keyword>
<evidence type="ECO:0000256" key="6">
    <source>
        <dbReference type="RuleBase" id="RU362006"/>
    </source>
</evidence>
<keyword evidence="4" id="KW-1133">Transmembrane helix</keyword>
<evidence type="ECO:0000256" key="4">
    <source>
        <dbReference type="ARBA" id="ARBA00022989"/>
    </source>
</evidence>
<reference evidence="8" key="1">
    <citation type="submission" date="2022-05" db="EMBL/GenBank/DDBJ databases">
        <title>The Musa troglodytarum L. genome provides insights into the mechanism of non-climacteric behaviour and enrichment of carotenoids.</title>
        <authorList>
            <person name="Wang J."/>
        </authorList>
    </citation>
    <scope>NUCLEOTIDE SEQUENCE</scope>
    <source>
        <tissue evidence="8">Leaf</tissue>
    </source>
</reference>
<evidence type="ECO:0000256" key="5">
    <source>
        <dbReference type="ARBA" id="ARBA00023136"/>
    </source>
</evidence>
<comment type="subcellular location">
    <subcellularLocation>
        <location evidence="1 6">Membrane</location>
        <topology evidence="1 6">Multi-pass membrane protein</topology>
    </subcellularLocation>
</comment>
<feature type="region of interest" description="Disordered" evidence="7">
    <location>
        <begin position="106"/>
        <end position="141"/>
    </location>
</feature>
<gene>
    <name evidence="8" type="ORF">MUK42_12864</name>
</gene>
<keyword evidence="9" id="KW-1185">Reference proteome</keyword>
<evidence type="ECO:0000256" key="7">
    <source>
        <dbReference type="SAM" id="MobiDB-lite"/>
    </source>
</evidence>
<evidence type="ECO:0000256" key="1">
    <source>
        <dbReference type="ARBA" id="ARBA00004141"/>
    </source>
</evidence>
<dbReference type="OrthoDB" id="10009287at2759"/>
<evidence type="ECO:0000313" key="9">
    <source>
        <dbReference type="Proteomes" id="UP001055439"/>
    </source>
</evidence>
<accession>A0A9E7GLQ0</accession>
<evidence type="ECO:0000256" key="3">
    <source>
        <dbReference type="ARBA" id="ARBA00022692"/>
    </source>
</evidence>
<dbReference type="InterPro" id="IPR004345">
    <property type="entry name" value="TB2_DP1_HVA22"/>
</dbReference>
<dbReference type="PANTHER" id="PTHR12300">
    <property type="entry name" value="HVA22-LIKE PROTEINS"/>
    <property type="match status" value="1"/>
</dbReference>
<dbReference type="GO" id="GO:0016020">
    <property type="term" value="C:membrane"/>
    <property type="evidence" value="ECO:0007669"/>
    <property type="project" value="UniProtKB-SubCell"/>
</dbReference>
<dbReference type="Proteomes" id="UP001055439">
    <property type="component" value="Chromosome 7"/>
</dbReference>
<organism evidence="8 9">
    <name type="scientific">Musa troglodytarum</name>
    <name type="common">fe'i banana</name>
    <dbReference type="NCBI Taxonomy" id="320322"/>
    <lineage>
        <taxon>Eukaryota</taxon>
        <taxon>Viridiplantae</taxon>
        <taxon>Streptophyta</taxon>
        <taxon>Embryophyta</taxon>
        <taxon>Tracheophyta</taxon>
        <taxon>Spermatophyta</taxon>
        <taxon>Magnoliopsida</taxon>
        <taxon>Liliopsida</taxon>
        <taxon>Zingiberales</taxon>
        <taxon>Musaceae</taxon>
        <taxon>Musa</taxon>
    </lineage>
</organism>
<dbReference type="AlphaFoldDB" id="A0A9E7GLQ0"/>
<proteinExistence type="inferred from homology"/>